<evidence type="ECO:0000256" key="6">
    <source>
        <dbReference type="SAM" id="MobiDB-lite"/>
    </source>
</evidence>
<dbReference type="PROSITE" id="PS51826">
    <property type="entry name" value="PSBD"/>
    <property type="match status" value="1"/>
</dbReference>
<evidence type="ECO:0000313" key="9">
    <source>
        <dbReference type="EMBL" id="SUZ62492.1"/>
    </source>
</evidence>
<feature type="compositionally biased region" description="Basic and acidic residues" evidence="6">
    <location>
        <begin position="87"/>
        <end position="100"/>
    </location>
</feature>
<feature type="region of interest" description="Disordered" evidence="6">
    <location>
        <begin position="79"/>
        <end position="122"/>
    </location>
</feature>
<feature type="compositionally biased region" description="Basic and acidic residues" evidence="6">
    <location>
        <begin position="112"/>
        <end position="122"/>
    </location>
</feature>
<dbReference type="PROSITE" id="PS50968">
    <property type="entry name" value="BIOTINYL_LIPOYL"/>
    <property type="match status" value="1"/>
</dbReference>
<dbReference type="Gene3D" id="3.30.559.10">
    <property type="entry name" value="Chloramphenicol acetyltransferase-like domain"/>
    <property type="match status" value="1"/>
</dbReference>
<evidence type="ECO:0000256" key="4">
    <source>
        <dbReference type="ARBA" id="ARBA00022823"/>
    </source>
</evidence>
<evidence type="ECO:0000256" key="1">
    <source>
        <dbReference type="ARBA" id="ARBA00001938"/>
    </source>
</evidence>
<dbReference type="Gene3D" id="4.10.320.10">
    <property type="entry name" value="E3-binding domain"/>
    <property type="match status" value="1"/>
</dbReference>
<name>A0A381P6E4_9ZZZZ</name>
<gene>
    <name evidence="9" type="ORF">METZ01_LOCUS15346</name>
</gene>
<dbReference type="Pfam" id="PF00198">
    <property type="entry name" value="2-oxoacid_dh"/>
    <property type="match status" value="1"/>
</dbReference>
<dbReference type="PANTHER" id="PTHR43178">
    <property type="entry name" value="DIHYDROLIPOAMIDE ACETYLTRANSFERASE COMPONENT OF PYRUVATE DEHYDROGENASE COMPLEX"/>
    <property type="match status" value="1"/>
</dbReference>
<evidence type="ECO:0000256" key="5">
    <source>
        <dbReference type="ARBA" id="ARBA00023315"/>
    </source>
</evidence>
<dbReference type="EMBL" id="UINC01000874">
    <property type="protein sequence ID" value="SUZ62492.1"/>
    <property type="molecule type" value="Genomic_DNA"/>
</dbReference>
<comment type="similarity">
    <text evidence="2">Belongs to the 2-oxoacid dehydrogenase family.</text>
</comment>
<evidence type="ECO:0008006" key="10">
    <source>
        <dbReference type="Google" id="ProtNLM"/>
    </source>
</evidence>
<evidence type="ECO:0000259" key="8">
    <source>
        <dbReference type="PROSITE" id="PS51826"/>
    </source>
</evidence>
<accession>A0A381P6E4</accession>
<dbReference type="InterPro" id="IPR004167">
    <property type="entry name" value="PSBD"/>
</dbReference>
<dbReference type="CDD" id="cd06849">
    <property type="entry name" value="lipoyl_domain"/>
    <property type="match status" value="1"/>
</dbReference>
<dbReference type="GO" id="GO:0016407">
    <property type="term" value="F:acetyltransferase activity"/>
    <property type="evidence" value="ECO:0007669"/>
    <property type="project" value="TreeGrafter"/>
</dbReference>
<feature type="domain" description="Lipoyl-binding" evidence="7">
    <location>
        <begin position="2"/>
        <end position="77"/>
    </location>
</feature>
<dbReference type="SUPFAM" id="SSF52777">
    <property type="entry name" value="CoA-dependent acyltransferases"/>
    <property type="match status" value="1"/>
</dbReference>
<dbReference type="InterPro" id="IPR036625">
    <property type="entry name" value="E3-bd_dom_sf"/>
</dbReference>
<dbReference type="Pfam" id="PF02817">
    <property type="entry name" value="E3_binding"/>
    <property type="match status" value="1"/>
</dbReference>
<reference evidence="9" key="1">
    <citation type="submission" date="2018-05" db="EMBL/GenBank/DDBJ databases">
        <authorList>
            <person name="Lanie J.A."/>
            <person name="Ng W.-L."/>
            <person name="Kazmierczak K.M."/>
            <person name="Andrzejewski T.M."/>
            <person name="Davidsen T.M."/>
            <person name="Wayne K.J."/>
            <person name="Tettelin H."/>
            <person name="Glass J.I."/>
            <person name="Rusch D."/>
            <person name="Podicherti R."/>
            <person name="Tsui H.-C.T."/>
            <person name="Winkler M.E."/>
        </authorList>
    </citation>
    <scope>NUCLEOTIDE SEQUENCE</scope>
</reference>
<evidence type="ECO:0000259" key="7">
    <source>
        <dbReference type="PROSITE" id="PS50968"/>
    </source>
</evidence>
<keyword evidence="3" id="KW-0808">Transferase</keyword>
<dbReference type="InterPro" id="IPR011053">
    <property type="entry name" value="Single_hybrid_motif"/>
</dbReference>
<keyword evidence="4" id="KW-0450">Lipoyl</keyword>
<dbReference type="PROSITE" id="PS00189">
    <property type="entry name" value="LIPOYL"/>
    <property type="match status" value="1"/>
</dbReference>
<organism evidence="9">
    <name type="scientific">marine metagenome</name>
    <dbReference type="NCBI Taxonomy" id="408172"/>
    <lineage>
        <taxon>unclassified sequences</taxon>
        <taxon>metagenomes</taxon>
        <taxon>ecological metagenomes</taxon>
    </lineage>
</organism>
<comment type="cofactor">
    <cofactor evidence="1">
        <name>(R)-lipoate</name>
        <dbReference type="ChEBI" id="CHEBI:83088"/>
    </cofactor>
</comment>
<evidence type="ECO:0000256" key="2">
    <source>
        <dbReference type="ARBA" id="ARBA00007317"/>
    </source>
</evidence>
<dbReference type="InterPro" id="IPR023213">
    <property type="entry name" value="CAT-like_dom_sf"/>
</dbReference>
<dbReference type="GO" id="GO:0031405">
    <property type="term" value="F:lipoic acid binding"/>
    <property type="evidence" value="ECO:0007669"/>
    <property type="project" value="TreeGrafter"/>
</dbReference>
<dbReference type="InterPro" id="IPR000089">
    <property type="entry name" value="Biotin_lipoyl"/>
</dbReference>
<dbReference type="InterPro" id="IPR003016">
    <property type="entry name" value="2-oxoA_DH_lipoyl-BS"/>
</dbReference>
<feature type="domain" description="Peripheral subunit-binding (PSBD)" evidence="8">
    <location>
        <begin position="126"/>
        <end position="166"/>
    </location>
</feature>
<dbReference type="Pfam" id="PF00364">
    <property type="entry name" value="Biotin_lipoyl"/>
    <property type="match status" value="1"/>
</dbReference>
<protein>
    <recommendedName>
        <fullName evidence="10">Dihydrolipoamide acetyltransferase component of pyruvate dehydrogenase complex</fullName>
    </recommendedName>
</protein>
<proteinExistence type="inferred from homology"/>
<keyword evidence="5" id="KW-0012">Acyltransferase</keyword>
<dbReference type="SUPFAM" id="SSF47005">
    <property type="entry name" value="Peripheral subunit-binding domain of 2-oxo acid dehydrogenase complex"/>
    <property type="match status" value="1"/>
</dbReference>
<dbReference type="GO" id="GO:0005737">
    <property type="term" value="C:cytoplasm"/>
    <property type="evidence" value="ECO:0007669"/>
    <property type="project" value="TreeGrafter"/>
</dbReference>
<evidence type="ECO:0000256" key="3">
    <source>
        <dbReference type="ARBA" id="ARBA00022679"/>
    </source>
</evidence>
<dbReference type="AlphaFoldDB" id="A0A381P6E4"/>
<sequence>MVVDVIMPKMGESLTEGTILEWYKKPGETISQDETLLEIGTDKVDSEIPSPTAGTVVEILADVNAVIEVGVVIARIDTDGSTPVKSRPKEETKDIEKDEVSLSQQNSLPSSKRGDTKQKSNKGESIFTPVVLRIATQENLSLVELDSIQGTGRNGRITKKDLHAYLGTRSPVPPTTTVKQELIKPAPTEIKSVPGMKEDIDHMRKLIADHMRYSLDTSAHVYVMSEVDMTSIVDFVTENEKSFLEKEGLNLTYTPFIILATVQALKVFPEMNASLENGDTVIYHKQVNIGLAVSVDNGLMVPTLLQCDEKSLLGLCKDVNDIAVRTRSKKISPDELQGSTFTITNFGVFGATIGTPIINQPNVGILGTGAIKKQPVVVEREYTESIAIRSIMMLTLGFDHRLIDGAGGARFIQEVKNNLETMKLGGLL</sequence>
<dbReference type="PANTHER" id="PTHR43178:SF5">
    <property type="entry name" value="LIPOAMIDE ACYLTRANSFERASE COMPONENT OF BRANCHED-CHAIN ALPHA-KETO ACID DEHYDROGENASE COMPLEX, MITOCHONDRIAL"/>
    <property type="match status" value="1"/>
</dbReference>
<feature type="compositionally biased region" description="Polar residues" evidence="6">
    <location>
        <begin position="101"/>
        <end position="110"/>
    </location>
</feature>
<dbReference type="SUPFAM" id="SSF51230">
    <property type="entry name" value="Single hybrid motif"/>
    <property type="match status" value="1"/>
</dbReference>
<dbReference type="InterPro" id="IPR001078">
    <property type="entry name" value="2-oxoacid_DH_actylTfrase"/>
</dbReference>
<dbReference type="Gene3D" id="2.40.50.100">
    <property type="match status" value="1"/>
</dbReference>
<dbReference type="InterPro" id="IPR050743">
    <property type="entry name" value="2-oxoacid_DH_E2_comp"/>
</dbReference>